<dbReference type="GO" id="GO:0005524">
    <property type="term" value="F:ATP binding"/>
    <property type="evidence" value="ECO:0007669"/>
    <property type="project" value="UniProtKB-KW"/>
</dbReference>
<comment type="catalytic activity">
    <reaction evidence="7">
        <text>riboflavin + ATP = FMN + ADP + H(+)</text>
        <dbReference type="Rhea" id="RHEA:14357"/>
        <dbReference type="ChEBI" id="CHEBI:15378"/>
        <dbReference type="ChEBI" id="CHEBI:30616"/>
        <dbReference type="ChEBI" id="CHEBI:57986"/>
        <dbReference type="ChEBI" id="CHEBI:58210"/>
        <dbReference type="ChEBI" id="CHEBI:456216"/>
        <dbReference type="EC" id="2.7.1.26"/>
    </reaction>
</comment>
<evidence type="ECO:0000256" key="6">
    <source>
        <dbReference type="ARBA" id="ARBA00022840"/>
    </source>
</evidence>
<evidence type="ECO:0000256" key="3">
    <source>
        <dbReference type="ARBA" id="ARBA00022643"/>
    </source>
</evidence>
<reference evidence="9 10" key="1">
    <citation type="journal article" date="2016" name="Nat. Commun.">
        <title>Thousands of microbial genomes shed light on interconnected biogeochemical processes in an aquifer system.</title>
        <authorList>
            <person name="Anantharaman K."/>
            <person name="Brown C.T."/>
            <person name="Hug L.A."/>
            <person name="Sharon I."/>
            <person name="Castelle C.J."/>
            <person name="Probst A.J."/>
            <person name="Thomas B.C."/>
            <person name="Singh A."/>
            <person name="Wilkins M.J."/>
            <person name="Karaoz U."/>
            <person name="Brodie E.L."/>
            <person name="Williams K.H."/>
            <person name="Hubbard S.S."/>
            <person name="Banfield J.F."/>
        </authorList>
    </citation>
    <scope>NUCLEOTIDE SEQUENCE [LARGE SCALE GENOMIC DNA]</scope>
</reference>
<evidence type="ECO:0000256" key="7">
    <source>
        <dbReference type="ARBA" id="ARBA00047880"/>
    </source>
</evidence>
<accession>A0A1G1VK55</accession>
<dbReference type="SMART" id="SM00904">
    <property type="entry name" value="Flavokinase"/>
    <property type="match status" value="1"/>
</dbReference>
<dbReference type="GO" id="GO:0009398">
    <property type="term" value="P:FMN biosynthetic process"/>
    <property type="evidence" value="ECO:0007669"/>
    <property type="project" value="TreeGrafter"/>
</dbReference>
<keyword evidence="5" id="KW-0547">Nucleotide-binding</keyword>
<dbReference type="Pfam" id="PF01687">
    <property type="entry name" value="Flavokinase"/>
    <property type="match status" value="1"/>
</dbReference>
<dbReference type="SUPFAM" id="SSF82114">
    <property type="entry name" value="Riboflavin kinase-like"/>
    <property type="match status" value="1"/>
</dbReference>
<dbReference type="InterPro" id="IPR023468">
    <property type="entry name" value="Riboflavin_kinase"/>
</dbReference>
<dbReference type="PANTHER" id="PTHR22749:SF6">
    <property type="entry name" value="RIBOFLAVIN KINASE"/>
    <property type="match status" value="1"/>
</dbReference>
<dbReference type="Proteomes" id="UP000177324">
    <property type="component" value="Unassembled WGS sequence"/>
</dbReference>
<comment type="caution">
    <text evidence="9">The sequence shown here is derived from an EMBL/GenBank/DDBJ whole genome shotgun (WGS) entry which is preliminary data.</text>
</comment>
<protein>
    <recommendedName>
        <fullName evidence="1">riboflavin kinase</fullName>
        <ecNumber evidence="1">2.7.1.26</ecNumber>
    </recommendedName>
</protein>
<dbReference type="EC" id="2.7.1.26" evidence="1"/>
<organism evidence="9 10">
    <name type="scientific">Candidatus Chisholmbacteria bacterium RIFCSPHIGHO2_01_FULL_48_12</name>
    <dbReference type="NCBI Taxonomy" id="1797589"/>
    <lineage>
        <taxon>Bacteria</taxon>
        <taxon>Candidatus Chisholmiibacteriota</taxon>
    </lineage>
</organism>
<gene>
    <name evidence="9" type="ORF">A2784_01570</name>
</gene>
<dbReference type="Gene3D" id="2.40.30.30">
    <property type="entry name" value="Riboflavin kinase-like"/>
    <property type="match status" value="1"/>
</dbReference>
<dbReference type="AlphaFoldDB" id="A0A1G1VK55"/>
<evidence type="ECO:0000259" key="8">
    <source>
        <dbReference type="SMART" id="SM00904"/>
    </source>
</evidence>
<evidence type="ECO:0000256" key="5">
    <source>
        <dbReference type="ARBA" id="ARBA00022741"/>
    </source>
</evidence>
<name>A0A1G1VK55_9BACT</name>
<sequence length="119" mass="13459">MKFTTPVIRGRGRGKILGFPTLNLQIPPALAVKPGIYAGWVWIDGKKYLGAFHYGPIPVFSDPSPHLEVFVLDYSSDHPITLLTFELLHYLRPIRNFKNPASLARRISLDVLKTKQLFS</sequence>
<keyword evidence="4" id="KW-0808">Transferase</keyword>
<feature type="domain" description="Riboflavin kinase" evidence="8">
    <location>
        <begin position="1"/>
        <end position="119"/>
    </location>
</feature>
<dbReference type="InterPro" id="IPR015865">
    <property type="entry name" value="Riboflavin_kinase_bac/euk"/>
</dbReference>
<evidence type="ECO:0000313" key="9">
    <source>
        <dbReference type="EMBL" id="OGY15791.1"/>
    </source>
</evidence>
<keyword evidence="6" id="KW-0067">ATP-binding</keyword>
<dbReference type="PANTHER" id="PTHR22749">
    <property type="entry name" value="RIBOFLAVIN KINASE/FMN ADENYLYLTRANSFERASE"/>
    <property type="match status" value="1"/>
</dbReference>
<dbReference type="STRING" id="1797589.A2784_01570"/>
<keyword evidence="2" id="KW-0285">Flavoprotein</keyword>
<evidence type="ECO:0000256" key="4">
    <source>
        <dbReference type="ARBA" id="ARBA00022679"/>
    </source>
</evidence>
<dbReference type="GO" id="GO:0009231">
    <property type="term" value="P:riboflavin biosynthetic process"/>
    <property type="evidence" value="ECO:0007669"/>
    <property type="project" value="InterPro"/>
</dbReference>
<dbReference type="GO" id="GO:0008531">
    <property type="term" value="F:riboflavin kinase activity"/>
    <property type="evidence" value="ECO:0007669"/>
    <property type="project" value="UniProtKB-EC"/>
</dbReference>
<keyword evidence="3" id="KW-0288">FMN</keyword>
<dbReference type="InterPro" id="IPR023465">
    <property type="entry name" value="Riboflavin_kinase_dom_sf"/>
</dbReference>
<dbReference type="EMBL" id="MHCH01000060">
    <property type="protein sequence ID" value="OGY15791.1"/>
    <property type="molecule type" value="Genomic_DNA"/>
</dbReference>
<proteinExistence type="predicted"/>
<evidence type="ECO:0000256" key="2">
    <source>
        <dbReference type="ARBA" id="ARBA00022630"/>
    </source>
</evidence>
<evidence type="ECO:0000313" key="10">
    <source>
        <dbReference type="Proteomes" id="UP000177324"/>
    </source>
</evidence>
<evidence type="ECO:0000256" key="1">
    <source>
        <dbReference type="ARBA" id="ARBA00012105"/>
    </source>
</evidence>